<evidence type="ECO:0000313" key="3">
    <source>
        <dbReference type="Proteomes" id="UP000176253"/>
    </source>
</evidence>
<keyword evidence="1" id="KW-0812">Transmembrane</keyword>
<name>A0A1F5ZYW8_9BACT</name>
<keyword evidence="1" id="KW-0472">Membrane</keyword>
<proteinExistence type="predicted"/>
<dbReference type="EMBL" id="MFJM01000045">
    <property type="protein sequence ID" value="OGG17237.1"/>
    <property type="molecule type" value="Genomic_DNA"/>
</dbReference>
<feature type="transmembrane region" description="Helical" evidence="1">
    <location>
        <begin position="34"/>
        <end position="56"/>
    </location>
</feature>
<organism evidence="2 3">
    <name type="scientific">Candidatus Gottesmanbacteria bacterium RIFCSPHIGHO2_02_FULL_39_14</name>
    <dbReference type="NCBI Taxonomy" id="1798383"/>
    <lineage>
        <taxon>Bacteria</taxon>
        <taxon>Candidatus Gottesmaniibacteriota</taxon>
    </lineage>
</organism>
<dbReference type="AlphaFoldDB" id="A0A1F5ZYW8"/>
<accession>A0A1F5ZYW8</accession>
<comment type="caution">
    <text evidence="2">The sequence shown here is derived from an EMBL/GenBank/DDBJ whole genome shotgun (WGS) entry which is preliminary data.</text>
</comment>
<keyword evidence="1" id="KW-1133">Transmembrane helix</keyword>
<reference evidence="2 3" key="1">
    <citation type="journal article" date="2016" name="Nat. Commun.">
        <title>Thousands of microbial genomes shed light on interconnected biogeochemical processes in an aquifer system.</title>
        <authorList>
            <person name="Anantharaman K."/>
            <person name="Brown C.T."/>
            <person name="Hug L.A."/>
            <person name="Sharon I."/>
            <person name="Castelle C.J."/>
            <person name="Probst A.J."/>
            <person name="Thomas B.C."/>
            <person name="Singh A."/>
            <person name="Wilkins M.J."/>
            <person name="Karaoz U."/>
            <person name="Brodie E.L."/>
            <person name="Williams K.H."/>
            <person name="Hubbard S.S."/>
            <person name="Banfield J.F."/>
        </authorList>
    </citation>
    <scope>NUCLEOTIDE SEQUENCE [LARGE SCALE GENOMIC DNA]</scope>
</reference>
<dbReference type="STRING" id="1798383.A3D78_07135"/>
<evidence type="ECO:0000313" key="2">
    <source>
        <dbReference type="EMBL" id="OGG17237.1"/>
    </source>
</evidence>
<evidence type="ECO:0000256" key="1">
    <source>
        <dbReference type="SAM" id="Phobius"/>
    </source>
</evidence>
<sequence length="156" mass="16575">MFSKKNSAIDIQNATGQPLVRELKSSATSDNKKLIGASLIIFLGVFTGFLLSKSLGNKGTGFRRDRIGGTDKEVVGSTDTKTFRDSAEGELEAGGINGEGTHSLIRPGGESQTVALTSSVLDLSQFEGKKVRVWGETFAGQTAGWFMDVGKVEVND</sequence>
<protein>
    <submittedName>
        <fullName evidence="2">Uncharacterized protein</fullName>
    </submittedName>
</protein>
<gene>
    <name evidence="2" type="ORF">A3D78_07135</name>
</gene>
<dbReference type="Proteomes" id="UP000176253">
    <property type="component" value="Unassembled WGS sequence"/>
</dbReference>